<feature type="domain" description="EGF-like" evidence="13">
    <location>
        <begin position="31"/>
        <end position="69"/>
    </location>
</feature>
<dbReference type="EMBL" id="KB306242">
    <property type="protein sequence ID" value="ELU00051.1"/>
    <property type="molecule type" value="Genomic_DNA"/>
</dbReference>
<keyword evidence="5" id="KW-0732">Signal</keyword>
<dbReference type="SUPFAM" id="SSF57196">
    <property type="entry name" value="EGF/Laminin"/>
    <property type="match status" value="2"/>
</dbReference>
<dbReference type="EMBL" id="AMQN01009791">
    <property type="status" value="NOT_ANNOTATED_CDS"/>
    <property type="molecule type" value="Genomic_DNA"/>
</dbReference>
<evidence type="ECO:0000259" key="12">
    <source>
        <dbReference type="SMART" id="SM00179"/>
    </source>
</evidence>
<name>R7UA85_CAPTE</name>
<evidence type="ECO:0000256" key="2">
    <source>
        <dbReference type="ARBA" id="ARBA00022536"/>
    </source>
</evidence>
<keyword evidence="3" id="KW-0254">Endocytosis</keyword>
<dbReference type="GO" id="GO:0006897">
    <property type="term" value="P:endocytosis"/>
    <property type="evidence" value="ECO:0007669"/>
    <property type="project" value="UniProtKB-KW"/>
</dbReference>
<dbReference type="EnsemblMetazoa" id="CapteT153449">
    <property type="protein sequence ID" value="CapteP153449"/>
    <property type="gene ID" value="CapteG153449"/>
</dbReference>
<reference evidence="14 16" key="2">
    <citation type="journal article" date="2013" name="Nature">
        <title>Insights into bilaterian evolution from three spiralian genomes.</title>
        <authorList>
            <person name="Simakov O."/>
            <person name="Marletaz F."/>
            <person name="Cho S.J."/>
            <person name="Edsinger-Gonzales E."/>
            <person name="Havlak P."/>
            <person name="Hellsten U."/>
            <person name="Kuo D.H."/>
            <person name="Larsson T."/>
            <person name="Lv J."/>
            <person name="Arendt D."/>
            <person name="Savage R."/>
            <person name="Osoegawa K."/>
            <person name="de Jong P."/>
            <person name="Grimwood J."/>
            <person name="Chapman J.A."/>
            <person name="Shapiro H."/>
            <person name="Aerts A."/>
            <person name="Otillar R.P."/>
            <person name="Terry A.Y."/>
            <person name="Boore J.L."/>
            <person name="Grigoriev I.V."/>
            <person name="Lindberg D.R."/>
            <person name="Seaver E.C."/>
            <person name="Weisblat D.A."/>
            <person name="Putnam N.H."/>
            <person name="Rokhsar D.S."/>
        </authorList>
    </citation>
    <scope>NUCLEOTIDE SEQUENCE</scope>
    <source>
        <strain evidence="14 16">I ESC-2004</strain>
    </source>
</reference>
<protein>
    <recommendedName>
        <fullName evidence="17">EGF-like domain-containing protein</fullName>
    </recommendedName>
</protein>
<dbReference type="Pfam" id="PF14670">
    <property type="entry name" value="FXa_inhibition"/>
    <property type="match status" value="1"/>
</dbReference>
<feature type="domain" description="EGF-like calcium-binding" evidence="12">
    <location>
        <begin position="70"/>
        <end position="110"/>
    </location>
</feature>
<organism evidence="14">
    <name type="scientific">Capitella teleta</name>
    <name type="common">Polychaete worm</name>
    <dbReference type="NCBI Taxonomy" id="283909"/>
    <lineage>
        <taxon>Eukaryota</taxon>
        <taxon>Metazoa</taxon>
        <taxon>Spiralia</taxon>
        <taxon>Lophotrochozoa</taxon>
        <taxon>Annelida</taxon>
        <taxon>Polychaeta</taxon>
        <taxon>Sedentaria</taxon>
        <taxon>Scolecida</taxon>
        <taxon>Capitellidae</taxon>
        <taxon>Capitella</taxon>
    </lineage>
</organism>
<sequence>MYCVNESWIGDAPQCIPKGQIVVHTTMPPNPCLVNNGGCQHHCTNREGEAECGCYDGFRPRGRSARRCQDINECRRFNGGCAHVCTNKKGGYTCSCHKGFSVHVDQHACVMDSYAHQANNRRRHTEKIPPYVLFH</sequence>
<gene>
    <name evidence="14" type="ORF">CAPTEDRAFT_153449</name>
</gene>
<dbReference type="HOGENOM" id="CLU_1887703_0_0_1"/>
<evidence type="ECO:0000256" key="1">
    <source>
        <dbReference type="ARBA" id="ARBA00004479"/>
    </source>
</evidence>
<evidence type="ECO:0000313" key="15">
    <source>
        <dbReference type="EnsemblMetazoa" id="CapteP153449"/>
    </source>
</evidence>
<evidence type="ECO:0000313" key="14">
    <source>
        <dbReference type="EMBL" id="ELU00051.1"/>
    </source>
</evidence>
<keyword evidence="2" id="KW-0245">EGF-like domain</keyword>
<dbReference type="InterPro" id="IPR001881">
    <property type="entry name" value="EGF-like_Ca-bd_dom"/>
</dbReference>
<evidence type="ECO:0008006" key="17">
    <source>
        <dbReference type="Google" id="ProtNLM"/>
    </source>
</evidence>
<dbReference type="PANTHER" id="PTHR24034:SF209">
    <property type="entry name" value="EGF-LIKE DOMAIN-CONTAINING PROTEIN"/>
    <property type="match status" value="1"/>
</dbReference>
<dbReference type="InterPro" id="IPR050751">
    <property type="entry name" value="ECM_structural_protein"/>
</dbReference>
<dbReference type="PANTHER" id="PTHR24034">
    <property type="entry name" value="EGF-LIKE DOMAIN-CONTAINING PROTEIN"/>
    <property type="match status" value="1"/>
</dbReference>
<keyword evidence="6" id="KW-0677">Repeat</keyword>
<evidence type="ECO:0000256" key="5">
    <source>
        <dbReference type="ARBA" id="ARBA00022729"/>
    </source>
</evidence>
<dbReference type="Gene3D" id="2.10.25.10">
    <property type="entry name" value="Laminin"/>
    <property type="match status" value="2"/>
</dbReference>
<evidence type="ECO:0000256" key="9">
    <source>
        <dbReference type="ARBA" id="ARBA00023157"/>
    </source>
</evidence>
<dbReference type="PROSITE" id="PS01187">
    <property type="entry name" value="EGF_CA"/>
    <property type="match status" value="1"/>
</dbReference>
<accession>R7UA85</accession>
<dbReference type="STRING" id="283909.R7UA85"/>
<evidence type="ECO:0000256" key="11">
    <source>
        <dbReference type="ARBA" id="ARBA00023180"/>
    </source>
</evidence>
<dbReference type="FunFam" id="2.10.25.10:FF:000009">
    <property type="entry name" value="Low-density lipoprotein receptor isoform 1"/>
    <property type="match status" value="1"/>
</dbReference>
<keyword evidence="11" id="KW-0325">Glycoprotein</keyword>
<dbReference type="OrthoDB" id="6287223at2759"/>
<dbReference type="OMA" id="NRRTCAP"/>
<evidence type="ECO:0000256" key="10">
    <source>
        <dbReference type="ARBA" id="ARBA00023170"/>
    </source>
</evidence>
<evidence type="ECO:0000256" key="8">
    <source>
        <dbReference type="ARBA" id="ARBA00023136"/>
    </source>
</evidence>
<dbReference type="SMART" id="SM00179">
    <property type="entry name" value="EGF_CA"/>
    <property type="match status" value="2"/>
</dbReference>
<keyword evidence="16" id="KW-1185">Reference proteome</keyword>
<evidence type="ECO:0000313" key="16">
    <source>
        <dbReference type="Proteomes" id="UP000014760"/>
    </source>
</evidence>
<feature type="domain" description="EGF-like calcium-binding" evidence="12">
    <location>
        <begin position="30"/>
        <end position="69"/>
    </location>
</feature>
<keyword evidence="9" id="KW-1015">Disulfide bond</keyword>
<evidence type="ECO:0000256" key="4">
    <source>
        <dbReference type="ARBA" id="ARBA00022692"/>
    </source>
</evidence>
<keyword evidence="8" id="KW-0472">Membrane</keyword>
<reference evidence="15" key="3">
    <citation type="submission" date="2015-06" db="UniProtKB">
        <authorList>
            <consortium name="EnsemblMetazoa"/>
        </authorList>
    </citation>
    <scope>IDENTIFICATION</scope>
</reference>
<dbReference type="SMART" id="SM00181">
    <property type="entry name" value="EGF"/>
    <property type="match status" value="2"/>
</dbReference>
<reference evidence="16" key="1">
    <citation type="submission" date="2012-12" db="EMBL/GenBank/DDBJ databases">
        <authorList>
            <person name="Hellsten U."/>
            <person name="Grimwood J."/>
            <person name="Chapman J.A."/>
            <person name="Shapiro H."/>
            <person name="Aerts A."/>
            <person name="Otillar R.P."/>
            <person name="Terry A.Y."/>
            <person name="Boore J.L."/>
            <person name="Simakov O."/>
            <person name="Marletaz F."/>
            <person name="Cho S.-J."/>
            <person name="Edsinger-Gonzales E."/>
            <person name="Havlak P."/>
            <person name="Kuo D.-H."/>
            <person name="Larsson T."/>
            <person name="Lv J."/>
            <person name="Arendt D."/>
            <person name="Savage R."/>
            <person name="Osoegawa K."/>
            <person name="de Jong P."/>
            <person name="Lindberg D.R."/>
            <person name="Seaver E.C."/>
            <person name="Weisblat D.A."/>
            <person name="Putnam N.H."/>
            <person name="Grigoriev I.V."/>
            <person name="Rokhsar D.S."/>
        </authorList>
    </citation>
    <scope>NUCLEOTIDE SEQUENCE</scope>
    <source>
        <strain evidence="16">I ESC-2004</strain>
    </source>
</reference>
<evidence type="ECO:0000256" key="7">
    <source>
        <dbReference type="ARBA" id="ARBA00022989"/>
    </source>
</evidence>
<evidence type="ECO:0000259" key="13">
    <source>
        <dbReference type="SMART" id="SM00181"/>
    </source>
</evidence>
<dbReference type="InterPro" id="IPR018097">
    <property type="entry name" value="EGF_Ca-bd_CS"/>
</dbReference>
<dbReference type="GO" id="GO:0016020">
    <property type="term" value="C:membrane"/>
    <property type="evidence" value="ECO:0007669"/>
    <property type="project" value="UniProtKB-SubCell"/>
</dbReference>
<comment type="subcellular location">
    <subcellularLocation>
        <location evidence="1">Membrane</location>
        <topology evidence="1">Single-pass type I membrane protein</topology>
    </subcellularLocation>
</comment>
<dbReference type="GO" id="GO:0005509">
    <property type="term" value="F:calcium ion binding"/>
    <property type="evidence" value="ECO:0007669"/>
    <property type="project" value="InterPro"/>
</dbReference>
<proteinExistence type="predicted"/>
<feature type="domain" description="EGF-like" evidence="13">
    <location>
        <begin position="73"/>
        <end position="110"/>
    </location>
</feature>
<keyword evidence="7" id="KW-1133">Transmembrane helix</keyword>
<keyword evidence="10" id="KW-0675">Receptor</keyword>
<evidence type="ECO:0000256" key="6">
    <source>
        <dbReference type="ARBA" id="ARBA00022737"/>
    </source>
</evidence>
<dbReference type="InterPro" id="IPR000742">
    <property type="entry name" value="EGF"/>
</dbReference>
<dbReference type="AlphaFoldDB" id="R7UA85"/>
<keyword evidence="4" id="KW-0812">Transmembrane</keyword>
<dbReference type="Proteomes" id="UP000014760">
    <property type="component" value="Unassembled WGS sequence"/>
</dbReference>
<evidence type="ECO:0000256" key="3">
    <source>
        <dbReference type="ARBA" id="ARBA00022583"/>
    </source>
</evidence>